<dbReference type="PANTHER" id="PTHR24023">
    <property type="entry name" value="COLLAGEN ALPHA"/>
    <property type="match status" value="1"/>
</dbReference>
<dbReference type="GO" id="GO:0031012">
    <property type="term" value="C:extracellular matrix"/>
    <property type="evidence" value="ECO:0007669"/>
    <property type="project" value="TreeGrafter"/>
</dbReference>
<dbReference type="InterPro" id="IPR008983">
    <property type="entry name" value="Tumour_necrosis_fac-like_dom"/>
</dbReference>
<evidence type="ECO:0000313" key="7">
    <source>
        <dbReference type="Proteomes" id="UP000596742"/>
    </source>
</evidence>
<dbReference type="InterPro" id="IPR050149">
    <property type="entry name" value="Collagen_superfamily"/>
</dbReference>
<dbReference type="Gene3D" id="2.60.120.40">
    <property type="match status" value="1"/>
</dbReference>
<comment type="caution">
    <text evidence="6">The sequence shown here is derived from an EMBL/GenBank/DDBJ whole genome shotgun (WGS) entry which is preliminary data.</text>
</comment>
<dbReference type="GO" id="GO:0005615">
    <property type="term" value="C:extracellular space"/>
    <property type="evidence" value="ECO:0007669"/>
    <property type="project" value="TreeGrafter"/>
</dbReference>
<dbReference type="InterPro" id="IPR001073">
    <property type="entry name" value="C1q_dom"/>
</dbReference>
<evidence type="ECO:0000259" key="5">
    <source>
        <dbReference type="PROSITE" id="PS50871"/>
    </source>
</evidence>
<feature type="domain" description="C1q" evidence="5">
    <location>
        <begin position="255"/>
        <end position="394"/>
    </location>
</feature>
<evidence type="ECO:0000256" key="1">
    <source>
        <dbReference type="ARBA" id="ARBA00004613"/>
    </source>
</evidence>
<dbReference type="PROSITE" id="PS50871">
    <property type="entry name" value="C1Q"/>
    <property type="match status" value="1"/>
</dbReference>
<evidence type="ECO:0000256" key="3">
    <source>
        <dbReference type="ARBA" id="ARBA00022729"/>
    </source>
</evidence>
<feature type="region of interest" description="Disordered" evidence="4">
    <location>
        <begin position="69"/>
        <end position="249"/>
    </location>
</feature>
<dbReference type="Pfam" id="PF00386">
    <property type="entry name" value="C1q"/>
    <property type="match status" value="1"/>
</dbReference>
<evidence type="ECO:0000313" key="6">
    <source>
        <dbReference type="EMBL" id="VDI17657.1"/>
    </source>
</evidence>
<reference evidence="6" key="1">
    <citation type="submission" date="2018-11" db="EMBL/GenBank/DDBJ databases">
        <authorList>
            <person name="Alioto T."/>
            <person name="Alioto T."/>
        </authorList>
    </citation>
    <scope>NUCLEOTIDE SEQUENCE</scope>
</reference>
<dbReference type="PANTHER" id="PTHR24023:SF1082">
    <property type="entry name" value="COLLAGEN TRIPLE HELIX REPEAT"/>
    <property type="match status" value="1"/>
</dbReference>
<name>A0A8B6DDK9_MYTGA</name>
<organism evidence="6 7">
    <name type="scientific">Mytilus galloprovincialis</name>
    <name type="common">Mediterranean mussel</name>
    <dbReference type="NCBI Taxonomy" id="29158"/>
    <lineage>
        <taxon>Eukaryota</taxon>
        <taxon>Metazoa</taxon>
        <taxon>Spiralia</taxon>
        <taxon>Lophotrochozoa</taxon>
        <taxon>Mollusca</taxon>
        <taxon>Bivalvia</taxon>
        <taxon>Autobranchia</taxon>
        <taxon>Pteriomorphia</taxon>
        <taxon>Mytilida</taxon>
        <taxon>Mytiloidea</taxon>
        <taxon>Mytilidae</taxon>
        <taxon>Mytilinae</taxon>
        <taxon>Mytilus</taxon>
    </lineage>
</organism>
<protein>
    <recommendedName>
        <fullName evidence="5">C1q domain-containing protein</fullName>
    </recommendedName>
</protein>
<keyword evidence="7" id="KW-1185">Reference proteome</keyword>
<accession>A0A8B6DDK9</accession>
<keyword evidence="2" id="KW-0964">Secreted</keyword>
<dbReference type="Proteomes" id="UP000596742">
    <property type="component" value="Unassembled WGS sequence"/>
</dbReference>
<proteinExistence type="predicted"/>
<dbReference type="SUPFAM" id="SSF49842">
    <property type="entry name" value="TNF-like"/>
    <property type="match status" value="1"/>
</dbReference>
<dbReference type="AlphaFoldDB" id="A0A8B6DDK9"/>
<sequence length="394" mass="40839">MIRKIWLISLDNGESMMRDEHLLITNRNHTQFVDRVKRYNNDNADYVYVDLGQEQNKDEPHEIIEIGVPGPPGKQGAQGMRGYPGQAGTPGSKGYKGDPGQTGRVGPRGFTGSTGPVGKMGDPGEKGNTGQIGPAGPRGQIGPIGQSGTPGMDGADGPPGSKGIQGEQGPPGPSGLPGKTGPSGPSGLRGPSGPKGEIGSTGPKGPKGDSGDTGDKGNTGSKGDVGPTGPPGPTGPKGDTGPTGPSEIKAFKGFSAYMSQGFVDGHSKSLSEGKTLIFDMTETNTDGVYNTKTGIFKAPSSGMYGFTWTICVDGGKNDGGFGEFGTELVVDGKICGKLHIDTEVRHDDECSTGFVIKYITEGGAARLRNIYSHQGRLLSNENRTRTTFTGWKLN</sequence>
<dbReference type="Pfam" id="PF01391">
    <property type="entry name" value="Collagen"/>
    <property type="match status" value="2"/>
</dbReference>
<dbReference type="OrthoDB" id="5983381at2759"/>
<evidence type="ECO:0000256" key="4">
    <source>
        <dbReference type="SAM" id="MobiDB-lite"/>
    </source>
</evidence>
<evidence type="ECO:0000256" key="2">
    <source>
        <dbReference type="ARBA" id="ARBA00022525"/>
    </source>
</evidence>
<dbReference type="EMBL" id="UYJE01003246">
    <property type="protein sequence ID" value="VDI17657.1"/>
    <property type="molecule type" value="Genomic_DNA"/>
</dbReference>
<feature type="compositionally biased region" description="Low complexity" evidence="4">
    <location>
        <begin position="236"/>
        <end position="245"/>
    </location>
</feature>
<feature type="compositionally biased region" description="Low complexity" evidence="4">
    <location>
        <begin position="182"/>
        <end position="195"/>
    </location>
</feature>
<dbReference type="InterPro" id="IPR008160">
    <property type="entry name" value="Collagen"/>
</dbReference>
<gene>
    <name evidence="6" type="ORF">MGAL_10B009154</name>
</gene>
<keyword evidence="3" id="KW-0732">Signal</keyword>
<comment type="subcellular location">
    <subcellularLocation>
        <location evidence="1">Secreted</location>
    </subcellularLocation>
</comment>
<feature type="compositionally biased region" description="Basic and acidic residues" evidence="4">
    <location>
        <begin position="206"/>
        <end position="215"/>
    </location>
</feature>